<protein>
    <submittedName>
        <fullName evidence="6">WD repeat, SAM and U-box domain-containing protein 1-like</fullName>
    </submittedName>
</protein>
<dbReference type="GO" id="GO:0004842">
    <property type="term" value="F:ubiquitin-protein transferase activity"/>
    <property type="evidence" value="ECO:0007669"/>
    <property type="project" value="InterPro"/>
</dbReference>
<feature type="compositionally biased region" description="Low complexity" evidence="2">
    <location>
        <begin position="300"/>
        <end position="317"/>
    </location>
</feature>
<dbReference type="GO" id="GO:0016567">
    <property type="term" value="P:protein ubiquitination"/>
    <property type="evidence" value="ECO:0007669"/>
    <property type="project" value="InterPro"/>
</dbReference>
<organism evidence="6 7">
    <name type="scientific">Planoprotostelium fungivorum</name>
    <dbReference type="NCBI Taxonomy" id="1890364"/>
    <lineage>
        <taxon>Eukaryota</taxon>
        <taxon>Amoebozoa</taxon>
        <taxon>Evosea</taxon>
        <taxon>Variosea</taxon>
        <taxon>Cavosteliida</taxon>
        <taxon>Cavosteliaceae</taxon>
        <taxon>Planoprotostelium</taxon>
    </lineage>
</organism>
<dbReference type="PANTHER" id="PTHR46573:SF1">
    <property type="entry name" value="WD REPEAT, SAM AND U-BOX DOMAIN-CONTAINING PROTEIN 1"/>
    <property type="match status" value="1"/>
</dbReference>
<dbReference type="Gene3D" id="2.60.40.10">
    <property type="entry name" value="Immunoglobulins"/>
    <property type="match status" value="1"/>
</dbReference>
<proteinExistence type="predicted"/>
<keyword evidence="3" id="KW-0732">Signal</keyword>
<dbReference type="PROSITE" id="PS51698">
    <property type="entry name" value="U_BOX"/>
    <property type="match status" value="1"/>
</dbReference>
<dbReference type="InterPro" id="IPR014756">
    <property type="entry name" value="Ig_E-set"/>
</dbReference>
<dbReference type="SMART" id="SM00504">
    <property type="entry name" value="Ubox"/>
    <property type="match status" value="1"/>
</dbReference>
<dbReference type="InParanoid" id="A0A2P6NK27"/>
<dbReference type="InterPro" id="IPR052085">
    <property type="entry name" value="WD-SAM-U-box"/>
</dbReference>
<reference evidence="6 7" key="1">
    <citation type="journal article" date="2018" name="Genome Biol. Evol.">
        <title>Multiple Roots of Fruiting Body Formation in Amoebozoa.</title>
        <authorList>
            <person name="Hillmann F."/>
            <person name="Forbes G."/>
            <person name="Novohradska S."/>
            <person name="Ferling I."/>
            <person name="Riege K."/>
            <person name="Groth M."/>
            <person name="Westermann M."/>
            <person name="Marz M."/>
            <person name="Spaller T."/>
            <person name="Winckler T."/>
            <person name="Schaap P."/>
            <person name="Glockner G."/>
        </authorList>
    </citation>
    <scope>NUCLEOTIDE SEQUENCE [LARGE SCALE GENOMIC DNA]</scope>
    <source>
        <strain evidence="6 7">Jena</strain>
    </source>
</reference>
<feature type="domain" description="SAM" evidence="4">
    <location>
        <begin position="861"/>
        <end position="927"/>
    </location>
</feature>
<dbReference type="CDD" id="cd16655">
    <property type="entry name" value="RING-Ubox_WDSUB1-like"/>
    <property type="match status" value="1"/>
</dbReference>
<dbReference type="InterPro" id="IPR013761">
    <property type="entry name" value="SAM/pointed_sf"/>
</dbReference>
<feature type="domain" description="U-box" evidence="5">
    <location>
        <begin position="936"/>
        <end position="1010"/>
    </location>
</feature>
<feature type="compositionally biased region" description="Low complexity" evidence="2">
    <location>
        <begin position="256"/>
        <end position="269"/>
    </location>
</feature>
<dbReference type="Pfam" id="PF01833">
    <property type="entry name" value="TIG"/>
    <property type="match status" value="1"/>
</dbReference>
<comment type="caution">
    <text evidence="6">The sequence shown here is derived from an EMBL/GenBank/DDBJ whole genome shotgun (WGS) entry which is preliminary data.</text>
</comment>
<sequence length="1024" mass="115478">MSTLIILVRLHILPTLAPHPHLYISPPLRLSSCPLSASLLLHDTHKRLSNASGPLPVTTQNVPEYGPIRQSRVERLRDNGGLRGGESLGMMRVLNSIYDFQLDCNEHSPGYRVIPKAIFSARCLSVGGENFIGFPAAVKTIRTLSRRTNEKRRDVITLRDLKDFKRPITITVSIRKGCLIFDRTKIGPITSLSCRTLKCQLCEGGFGRSATTHGYIFTMATANSNFHHWIDNSTEAGASLLLKSMKQTGRGPPSPDSIRSPSSEGSSSSEMAAKRPRTTLSPTSSPEHNMMDKSGSATIPPYSNRSPSQSYNPYSQPEYTGMATANYRLSPAQSNTYDSGLFIRGGPISTAPITSSSSDEAARSSTTSYATGYFVLGEQPSARQRKSYTNEHRPLNPNPLTIMRRDRPGEPFPNITSGQVTVKLVNREGDTLLPSKRNILREDSDDPNGATGSITKQLDRTGHSATFSLLVMETSEGNMFRLHFTVEFCIDDVKHEEIIMSRPFIVYARRRHKKAPIVNEMRPSQGYEDEETECWIKGRGFSETVDVMLNGRFCPVVDTAENLITVIVPPKDPNSPSTVLVEVGNRYFTDQLMASKRMTFTYIKRPTDTPKTEANVALIGITFQVLLRTDKVVCNVVEKPVMTALVGSQPYLRTITKKKISATVNAIQERERRVAILTQNIKFSKQEQFRLQMSEPVLKKTLDSHKAKMEEFARKYHDTKLEYERTLQKVEEIPKTNEKIVEDLRSSEKELTDVSDHLSTLRLEEFSLHARQTDYEKYLMTPLKQWSAPELYIVLSEEEGLDNACQILSESQIDGKMFHDMNEDILLNDLRINLKETKNIMRLVDGFKSGHYREKTKIESWSREQVWDWILSQPFPEEISQNLCDCTPMDGVTLLRLTTGNLRDVFHIHDLPQRMSIISKINELRESQEPTGSSRDIEEELMCAITHEIMIDPVTTEDGFTYERKAINEWFDNGHLTSPKTGLPLNSRKVVPNHTLRSLIGRLHATSTFSSSSTPDLAQYISYP</sequence>
<evidence type="ECO:0000256" key="1">
    <source>
        <dbReference type="SAM" id="Coils"/>
    </source>
</evidence>
<evidence type="ECO:0000256" key="2">
    <source>
        <dbReference type="SAM" id="MobiDB-lite"/>
    </source>
</evidence>
<dbReference type="InterPro" id="IPR003613">
    <property type="entry name" value="Ubox_domain"/>
</dbReference>
<accession>A0A2P6NK27</accession>
<feature type="coiled-coil region" evidence="1">
    <location>
        <begin position="667"/>
        <end position="722"/>
    </location>
</feature>
<evidence type="ECO:0000259" key="5">
    <source>
        <dbReference type="PROSITE" id="PS51698"/>
    </source>
</evidence>
<dbReference type="SUPFAM" id="SSF81296">
    <property type="entry name" value="E set domains"/>
    <property type="match status" value="1"/>
</dbReference>
<dbReference type="STRING" id="1890364.A0A2P6NK27"/>
<feature type="signal peptide" evidence="3">
    <location>
        <begin position="1"/>
        <end position="17"/>
    </location>
</feature>
<dbReference type="InterPro" id="IPR013083">
    <property type="entry name" value="Znf_RING/FYVE/PHD"/>
</dbReference>
<dbReference type="OrthoDB" id="1305878at2759"/>
<dbReference type="PANTHER" id="PTHR46573">
    <property type="entry name" value="WD REPEAT, SAM AND U-BOX DOMAIN-CONTAINING PROTEIN 1"/>
    <property type="match status" value="1"/>
</dbReference>
<gene>
    <name evidence="6" type="ORF">PROFUN_08312</name>
</gene>
<feature type="compositionally biased region" description="Polar residues" evidence="2">
    <location>
        <begin position="278"/>
        <end position="287"/>
    </location>
</feature>
<dbReference type="InterPro" id="IPR013783">
    <property type="entry name" value="Ig-like_fold"/>
</dbReference>
<dbReference type="Gene3D" id="3.30.40.10">
    <property type="entry name" value="Zinc/RING finger domain, C3HC4 (zinc finger)"/>
    <property type="match status" value="1"/>
</dbReference>
<evidence type="ECO:0000313" key="6">
    <source>
        <dbReference type="EMBL" id="PRP84292.1"/>
    </source>
</evidence>
<feature type="region of interest" description="Disordered" evidence="2">
    <location>
        <begin position="245"/>
        <end position="317"/>
    </location>
</feature>
<dbReference type="Proteomes" id="UP000241769">
    <property type="component" value="Unassembled WGS sequence"/>
</dbReference>
<dbReference type="SUPFAM" id="SSF57850">
    <property type="entry name" value="RING/U-box"/>
    <property type="match status" value="1"/>
</dbReference>
<dbReference type="InterPro" id="IPR002909">
    <property type="entry name" value="IPT_dom"/>
</dbReference>
<evidence type="ECO:0000313" key="7">
    <source>
        <dbReference type="Proteomes" id="UP000241769"/>
    </source>
</evidence>
<evidence type="ECO:0000256" key="3">
    <source>
        <dbReference type="SAM" id="SignalP"/>
    </source>
</evidence>
<dbReference type="Pfam" id="PF04564">
    <property type="entry name" value="U-box"/>
    <property type="match status" value="1"/>
</dbReference>
<dbReference type="PROSITE" id="PS50105">
    <property type="entry name" value="SAM_DOMAIN"/>
    <property type="match status" value="1"/>
</dbReference>
<name>A0A2P6NK27_9EUKA</name>
<feature type="chain" id="PRO_5015198771" evidence="3">
    <location>
        <begin position="18"/>
        <end position="1024"/>
    </location>
</feature>
<dbReference type="CDD" id="cd00102">
    <property type="entry name" value="IPT"/>
    <property type="match status" value="1"/>
</dbReference>
<dbReference type="Gene3D" id="1.10.150.50">
    <property type="entry name" value="Transcription Factor, Ets-1"/>
    <property type="match status" value="2"/>
</dbReference>
<keyword evidence="1" id="KW-0175">Coiled coil</keyword>
<dbReference type="EMBL" id="MDYQ01000066">
    <property type="protein sequence ID" value="PRP84292.1"/>
    <property type="molecule type" value="Genomic_DNA"/>
</dbReference>
<dbReference type="InterPro" id="IPR001660">
    <property type="entry name" value="SAM"/>
</dbReference>
<evidence type="ECO:0000259" key="4">
    <source>
        <dbReference type="PROSITE" id="PS50105"/>
    </source>
</evidence>
<keyword evidence="7" id="KW-1185">Reference proteome</keyword>
<dbReference type="SUPFAM" id="SSF47769">
    <property type="entry name" value="SAM/Pointed domain"/>
    <property type="match status" value="2"/>
</dbReference>
<dbReference type="AlphaFoldDB" id="A0A2P6NK27"/>
<feature type="region of interest" description="Disordered" evidence="2">
    <location>
        <begin position="382"/>
        <end position="404"/>
    </location>
</feature>